<dbReference type="Proteomes" id="UP000004947">
    <property type="component" value="Unassembled WGS sequence"/>
</dbReference>
<reference evidence="2 3" key="1">
    <citation type="journal article" date="2010" name="J. Bacteriol.">
        <title>Genome sequence of Lentisphaera araneosa HTCC2155T, the type species of the order Lentisphaerales in the phylum Lentisphaerae.</title>
        <authorList>
            <person name="Thrash J.C."/>
            <person name="Cho J.C."/>
            <person name="Vergin K.L."/>
            <person name="Morris R.M."/>
            <person name="Giovannoni S.J."/>
        </authorList>
    </citation>
    <scope>NUCLEOTIDE SEQUENCE [LARGE SCALE GENOMIC DNA]</scope>
    <source>
        <strain evidence="2 3">HTCC2155</strain>
    </source>
</reference>
<feature type="chain" id="PRO_5002694413" evidence="1">
    <location>
        <begin position="24"/>
        <end position="226"/>
    </location>
</feature>
<accession>A6DIQ7</accession>
<protein>
    <submittedName>
        <fullName evidence="2">UDP-N-acetylglucosamine 1-carboxyvinyltransferase</fullName>
        <ecNumber evidence="2">2.5.1.7</ecNumber>
    </submittedName>
</protein>
<evidence type="ECO:0000313" key="3">
    <source>
        <dbReference type="Proteomes" id="UP000004947"/>
    </source>
</evidence>
<dbReference type="EC" id="2.5.1.7" evidence="2"/>
<organism evidence="2 3">
    <name type="scientific">Lentisphaera araneosa HTCC2155</name>
    <dbReference type="NCBI Taxonomy" id="313628"/>
    <lineage>
        <taxon>Bacteria</taxon>
        <taxon>Pseudomonadati</taxon>
        <taxon>Lentisphaerota</taxon>
        <taxon>Lentisphaeria</taxon>
        <taxon>Lentisphaerales</taxon>
        <taxon>Lentisphaeraceae</taxon>
        <taxon>Lentisphaera</taxon>
    </lineage>
</organism>
<dbReference type="InterPro" id="IPR047750">
    <property type="entry name" value="YdjY-like"/>
</dbReference>
<dbReference type="RefSeq" id="WP_007277786.1">
    <property type="nucleotide sequence ID" value="NZ_ABCK01000005.1"/>
</dbReference>
<dbReference type="EMBL" id="ABCK01000005">
    <property type="protein sequence ID" value="EDM28343.1"/>
    <property type="molecule type" value="Genomic_DNA"/>
</dbReference>
<dbReference type="AlphaFoldDB" id="A6DIQ7"/>
<name>A6DIQ7_9BACT</name>
<feature type="signal peptide" evidence="1">
    <location>
        <begin position="1"/>
        <end position="23"/>
    </location>
</feature>
<dbReference type="STRING" id="313628.LNTAR_10521"/>
<keyword evidence="2" id="KW-0808">Transferase</keyword>
<proteinExistence type="predicted"/>
<dbReference type="GO" id="GO:0008760">
    <property type="term" value="F:UDP-N-acetylglucosamine 1-carboxyvinyltransferase activity"/>
    <property type="evidence" value="ECO:0007669"/>
    <property type="project" value="UniProtKB-EC"/>
</dbReference>
<sequence>MRTALRYKLILLAFFLCSSFQDAPNRNVQYSGKNPVVRPVKHSNGNIELNGILFDAKAAELRFPAEYIVGSEHNKEYLITSSDALIHESLFYTKIQAFHLQFMLIVLGADNTIPREQKGRRGSIIDIEVEYTANKKKVRRNIEAWLNAEEKPMKRTGFYFLGSRIHNKFFQAQGSGKICSLWHQDDAILDIIHPKNDAGDLFSLNKKNIAMHKFSKVNIILSLRKE</sequence>
<evidence type="ECO:0000313" key="2">
    <source>
        <dbReference type="EMBL" id="EDM28343.1"/>
    </source>
</evidence>
<dbReference type="NCBIfam" id="NF040466">
    <property type="entry name" value="ydjY_domain"/>
    <property type="match status" value="1"/>
</dbReference>
<evidence type="ECO:0000256" key="1">
    <source>
        <dbReference type="SAM" id="SignalP"/>
    </source>
</evidence>
<gene>
    <name evidence="2" type="ORF">LNTAR_10521</name>
</gene>
<keyword evidence="3" id="KW-1185">Reference proteome</keyword>
<keyword evidence="1" id="KW-0732">Signal</keyword>
<comment type="caution">
    <text evidence="2">The sequence shown here is derived from an EMBL/GenBank/DDBJ whole genome shotgun (WGS) entry which is preliminary data.</text>
</comment>